<dbReference type="PANTHER" id="PTHR37305">
    <property type="entry name" value="INTEGRAL MEMBRANE PROTEIN-RELATED"/>
    <property type="match status" value="1"/>
</dbReference>
<dbReference type="RefSeq" id="WP_113986657.1">
    <property type="nucleotide sequence ID" value="NZ_QMEY01000042.1"/>
</dbReference>
<sequence>MPEALWAELLKARRSRLPAITALAFAIAALVCGMFMFILTDPPRARALGLLGGKAQLSGASADWPGFLALLAQARAVGDGGVFGLIVIWLFGREFSDRTATDLLALPTTRTAIVTAKFAAAAWALLLAAWLAGLGLAVGAVLGLPGWSGATAAAGVGRLLAMAALAALAALASAPLALAAGIGRGYLAAVGVLFALIFCAQVIAALGYGAYFPWSVPGLYAGIAGAGQAPGMPGVLLVVATGGAAAVATARWWNRADHTH</sequence>
<name>A0A366LJ44_9ACTN</name>
<keyword evidence="1" id="KW-1133">Transmembrane helix</keyword>
<feature type="transmembrane region" description="Helical" evidence="1">
    <location>
        <begin position="159"/>
        <end position="179"/>
    </location>
</feature>
<dbReference type="Pfam" id="PF12730">
    <property type="entry name" value="ABC2_membrane_4"/>
    <property type="match status" value="1"/>
</dbReference>
<proteinExistence type="predicted"/>
<feature type="transmembrane region" description="Helical" evidence="1">
    <location>
        <begin position="186"/>
        <end position="211"/>
    </location>
</feature>
<comment type="caution">
    <text evidence="2">The sequence shown here is derived from an EMBL/GenBank/DDBJ whole genome shotgun (WGS) entry which is preliminary data.</text>
</comment>
<feature type="transmembrane region" description="Helical" evidence="1">
    <location>
        <begin position="231"/>
        <end position="253"/>
    </location>
</feature>
<dbReference type="Proteomes" id="UP000253303">
    <property type="component" value="Unassembled WGS sequence"/>
</dbReference>
<protein>
    <submittedName>
        <fullName evidence="2">ABC transporter permease</fullName>
    </submittedName>
</protein>
<keyword evidence="1" id="KW-0472">Membrane</keyword>
<accession>A0A366LJ44</accession>
<dbReference type="PANTHER" id="PTHR37305:SF1">
    <property type="entry name" value="MEMBRANE PROTEIN"/>
    <property type="match status" value="1"/>
</dbReference>
<keyword evidence="1" id="KW-0812">Transmembrane</keyword>
<reference evidence="2 3" key="1">
    <citation type="submission" date="2018-06" db="EMBL/GenBank/DDBJ databases">
        <title>Sphaerisporangium craniellae sp. nov., isolated from a marine sponge in the South China Sea.</title>
        <authorList>
            <person name="Li L."/>
        </authorList>
    </citation>
    <scope>NUCLEOTIDE SEQUENCE [LARGE SCALE GENOMIC DNA]</scope>
    <source>
        <strain evidence="2 3">LHW63015</strain>
    </source>
</reference>
<evidence type="ECO:0000256" key="1">
    <source>
        <dbReference type="SAM" id="Phobius"/>
    </source>
</evidence>
<evidence type="ECO:0000313" key="3">
    <source>
        <dbReference type="Proteomes" id="UP000253303"/>
    </source>
</evidence>
<evidence type="ECO:0000313" key="2">
    <source>
        <dbReference type="EMBL" id="RBQ13915.1"/>
    </source>
</evidence>
<feature type="transmembrane region" description="Helical" evidence="1">
    <location>
        <begin position="20"/>
        <end position="39"/>
    </location>
</feature>
<dbReference type="OrthoDB" id="4336274at2"/>
<gene>
    <name evidence="2" type="ORF">DP939_43270</name>
</gene>
<keyword evidence="3" id="KW-1185">Reference proteome</keyword>
<organism evidence="2 3">
    <name type="scientific">Spongiactinospora rosea</name>
    <dbReference type="NCBI Taxonomy" id="2248750"/>
    <lineage>
        <taxon>Bacteria</taxon>
        <taxon>Bacillati</taxon>
        <taxon>Actinomycetota</taxon>
        <taxon>Actinomycetes</taxon>
        <taxon>Streptosporangiales</taxon>
        <taxon>Streptosporangiaceae</taxon>
        <taxon>Spongiactinospora</taxon>
    </lineage>
</organism>
<feature type="transmembrane region" description="Helical" evidence="1">
    <location>
        <begin position="120"/>
        <end position="147"/>
    </location>
</feature>
<feature type="transmembrane region" description="Helical" evidence="1">
    <location>
        <begin position="67"/>
        <end position="91"/>
    </location>
</feature>
<dbReference type="AlphaFoldDB" id="A0A366LJ44"/>
<dbReference type="EMBL" id="QMEY01000042">
    <property type="protein sequence ID" value="RBQ13915.1"/>
    <property type="molecule type" value="Genomic_DNA"/>
</dbReference>